<evidence type="ECO:0000313" key="2">
    <source>
        <dbReference type="Proteomes" id="UP001497623"/>
    </source>
</evidence>
<proteinExistence type="predicted"/>
<gene>
    <name evidence="1" type="ORF">MNOR_LOCUS24753</name>
</gene>
<comment type="caution">
    <text evidence="1">The sequence shown here is derived from an EMBL/GenBank/DDBJ whole genome shotgun (WGS) entry which is preliminary data.</text>
</comment>
<dbReference type="Proteomes" id="UP001497623">
    <property type="component" value="Unassembled WGS sequence"/>
</dbReference>
<protein>
    <submittedName>
        <fullName evidence="1">Uncharacterized protein</fullName>
    </submittedName>
</protein>
<sequence>MPKCQTILHEQHKNVLLHKTFVDVIHPTLHAVFTNKLWEGKCDTQTIKNYFFTKIQGLSNNVFKKDFNKGQLKKIDINPQCHEFDISLYFSSILLSAECNSKLKSNPRLVKKLQDYLRPVKDIRNNICHDLLIVPEA</sequence>
<name>A0AAV2RJ45_MEGNR</name>
<feature type="non-terminal residue" evidence="1">
    <location>
        <position position="137"/>
    </location>
</feature>
<reference evidence="1 2" key="1">
    <citation type="submission" date="2024-05" db="EMBL/GenBank/DDBJ databases">
        <authorList>
            <person name="Wallberg A."/>
        </authorList>
    </citation>
    <scope>NUCLEOTIDE SEQUENCE [LARGE SCALE GENOMIC DNA]</scope>
</reference>
<keyword evidence="2" id="KW-1185">Reference proteome</keyword>
<organism evidence="1 2">
    <name type="scientific">Meganyctiphanes norvegica</name>
    <name type="common">Northern krill</name>
    <name type="synonym">Thysanopoda norvegica</name>
    <dbReference type="NCBI Taxonomy" id="48144"/>
    <lineage>
        <taxon>Eukaryota</taxon>
        <taxon>Metazoa</taxon>
        <taxon>Ecdysozoa</taxon>
        <taxon>Arthropoda</taxon>
        <taxon>Crustacea</taxon>
        <taxon>Multicrustacea</taxon>
        <taxon>Malacostraca</taxon>
        <taxon>Eumalacostraca</taxon>
        <taxon>Eucarida</taxon>
        <taxon>Euphausiacea</taxon>
        <taxon>Euphausiidae</taxon>
        <taxon>Meganyctiphanes</taxon>
    </lineage>
</organism>
<accession>A0AAV2RJ45</accession>
<dbReference type="AlphaFoldDB" id="A0AAV2RJ45"/>
<evidence type="ECO:0000313" key="1">
    <source>
        <dbReference type="EMBL" id="CAL4124760.1"/>
    </source>
</evidence>
<dbReference type="EMBL" id="CAXKWB010022967">
    <property type="protein sequence ID" value="CAL4124760.1"/>
    <property type="molecule type" value="Genomic_DNA"/>
</dbReference>